<evidence type="ECO:0000256" key="14">
    <source>
        <dbReference type="HAMAP-Rule" id="MF_02081"/>
    </source>
</evidence>
<dbReference type="Proteomes" id="UP000238730">
    <property type="component" value="Unassembled WGS sequence"/>
</dbReference>
<feature type="active site" description="Acyl-ester intermediate" evidence="14">
    <location>
        <position position="345"/>
    </location>
</feature>
<keyword evidence="5 14" id="KW-0121">Carboxypeptidase</keyword>
<keyword evidence="7 14" id="KW-0812">Transmembrane</keyword>
<dbReference type="OrthoDB" id="9766847at2"/>
<dbReference type="GO" id="GO:0071972">
    <property type="term" value="F:peptidoglycan L,D-transpeptidase activity"/>
    <property type="evidence" value="ECO:0007669"/>
    <property type="project" value="TreeGrafter"/>
</dbReference>
<keyword evidence="13 14" id="KW-0961">Cell wall biogenesis/degradation</keyword>
<dbReference type="Gene3D" id="3.30.1390.30">
    <property type="entry name" value="Penicillin-binding protein 2a, domain 3"/>
    <property type="match status" value="1"/>
</dbReference>
<comment type="similarity">
    <text evidence="14">Belongs to the transpeptidase family. MrdA subfamily.</text>
</comment>
<dbReference type="EC" id="3.4.16.4" evidence="14"/>
<feature type="transmembrane region" description="Helical" evidence="14">
    <location>
        <begin position="21"/>
        <end position="41"/>
    </location>
</feature>
<dbReference type="HAMAP" id="MF_02081">
    <property type="entry name" value="MrdA_transpept"/>
    <property type="match status" value="1"/>
</dbReference>
<comment type="caution">
    <text evidence="14">Lacks conserved residue(s) required for the propagation of feature annotation.</text>
</comment>
<evidence type="ECO:0000256" key="9">
    <source>
        <dbReference type="ARBA" id="ARBA00022960"/>
    </source>
</evidence>
<evidence type="ECO:0000256" key="13">
    <source>
        <dbReference type="ARBA" id="ARBA00023316"/>
    </source>
</evidence>
<dbReference type="EMBL" id="MSCJ01000003">
    <property type="protein sequence ID" value="PQJ62677.1"/>
    <property type="molecule type" value="Genomic_DNA"/>
</dbReference>
<evidence type="ECO:0000256" key="11">
    <source>
        <dbReference type="ARBA" id="ARBA00022989"/>
    </source>
</evidence>
<evidence type="ECO:0000256" key="7">
    <source>
        <dbReference type="ARBA" id="ARBA00022692"/>
    </source>
</evidence>
<dbReference type="Pfam" id="PF00905">
    <property type="entry name" value="Transpeptidase"/>
    <property type="match status" value="1"/>
</dbReference>
<dbReference type="Gene3D" id="3.40.710.10">
    <property type="entry name" value="DD-peptidase/beta-lactamase superfamily"/>
    <property type="match status" value="1"/>
</dbReference>
<accession>A0A2S7VKI6</accession>
<dbReference type="GO" id="GO:0009002">
    <property type="term" value="F:serine-type D-Ala-D-Ala carboxypeptidase activity"/>
    <property type="evidence" value="ECO:0007669"/>
    <property type="project" value="UniProtKB-UniRule"/>
</dbReference>
<comment type="subcellular location">
    <subcellularLocation>
        <location evidence="14">Cell inner membrane</location>
        <topology evidence="14">Single-pass membrane protein</topology>
    </subcellularLocation>
    <subcellularLocation>
        <location evidence="2">Cell membrane</location>
    </subcellularLocation>
    <subcellularLocation>
        <location evidence="1">Membrane</location>
        <topology evidence="1">Single-pass membrane protein</topology>
    </subcellularLocation>
</comment>
<dbReference type="GO" id="GO:0006508">
    <property type="term" value="P:proteolysis"/>
    <property type="evidence" value="ECO:0007669"/>
    <property type="project" value="UniProtKB-KW"/>
</dbReference>
<evidence type="ECO:0000256" key="10">
    <source>
        <dbReference type="ARBA" id="ARBA00022984"/>
    </source>
</evidence>
<feature type="region of interest" description="Disordered" evidence="15">
    <location>
        <begin position="635"/>
        <end position="661"/>
    </location>
</feature>
<dbReference type="InterPro" id="IPR050515">
    <property type="entry name" value="Beta-lactam/transpept"/>
</dbReference>
<keyword evidence="11 14" id="KW-1133">Transmembrane helix</keyword>
<dbReference type="Gene3D" id="3.90.1310.10">
    <property type="entry name" value="Penicillin-binding protein 2a (Domain 2)"/>
    <property type="match status" value="1"/>
</dbReference>
<dbReference type="GO" id="GO:0071555">
    <property type="term" value="P:cell wall organization"/>
    <property type="evidence" value="ECO:0007669"/>
    <property type="project" value="UniProtKB-KW"/>
</dbReference>
<comment type="pathway">
    <text evidence="14">Cell wall biogenesis; peptidoglycan biosynthesis.</text>
</comment>
<evidence type="ECO:0000313" key="18">
    <source>
        <dbReference type="EMBL" id="PQJ62677.1"/>
    </source>
</evidence>
<dbReference type="UniPathway" id="UPA00219"/>
<dbReference type="InterPro" id="IPR036138">
    <property type="entry name" value="PBP_dimer_sf"/>
</dbReference>
<evidence type="ECO:0000256" key="1">
    <source>
        <dbReference type="ARBA" id="ARBA00004167"/>
    </source>
</evidence>
<dbReference type="Pfam" id="PF03717">
    <property type="entry name" value="PBP_dimer"/>
    <property type="match status" value="1"/>
</dbReference>
<dbReference type="SUPFAM" id="SSF56519">
    <property type="entry name" value="Penicillin binding protein dimerisation domain"/>
    <property type="match status" value="1"/>
</dbReference>
<evidence type="ECO:0000259" key="17">
    <source>
        <dbReference type="Pfam" id="PF03717"/>
    </source>
</evidence>
<dbReference type="InterPro" id="IPR005311">
    <property type="entry name" value="PBP_dimer"/>
</dbReference>
<evidence type="ECO:0000313" key="19">
    <source>
        <dbReference type="Proteomes" id="UP000238730"/>
    </source>
</evidence>
<organism evidence="18 19">
    <name type="scientific">Photobacterium angustum</name>
    <dbReference type="NCBI Taxonomy" id="661"/>
    <lineage>
        <taxon>Bacteria</taxon>
        <taxon>Pseudomonadati</taxon>
        <taxon>Pseudomonadota</taxon>
        <taxon>Gammaproteobacteria</taxon>
        <taxon>Vibrionales</taxon>
        <taxon>Vibrionaceae</taxon>
        <taxon>Photobacterium</taxon>
    </lineage>
</organism>
<dbReference type="GO" id="GO:0005886">
    <property type="term" value="C:plasma membrane"/>
    <property type="evidence" value="ECO:0007669"/>
    <property type="project" value="UniProtKB-SubCell"/>
</dbReference>
<dbReference type="InterPro" id="IPR017790">
    <property type="entry name" value="Penicillin-binding_protein_2"/>
</dbReference>
<evidence type="ECO:0000259" key="16">
    <source>
        <dbReference type="Pfam" id="PF00905"/>
    </source>
</evidence>
<keyword evidence="10 14" id="KW-0573">Peptidoglycan synthesis</keyword>
<protein>
    <recommendedName>
        <fullName evidence="14">Peptidoglycan D,D-transpeptidase MrdA</fullName>
        <ecNumber evidence="14">3.4.16.4</ecNumber>
    </recommendedName>
    <alternativeName>
        <fullName evidence="14">Penicillin-binding protein 2</fullName>
        <shortName evidence="14">PBP-2</shortName>
    </alternativeName>
</protein>
<dbReference type="PANTHER" id="PTHR30627">
    <property type="entry name" value="PEPTIDOGLYCAN D,D-TRANSPEPTIDASE"/>
    <property type="match status" value="1"/>
</dbReference>
<keyword evidence="4 14" id="KW-0997">Cell inner membrane</keyword>
<evidence type="ECO:0000256" key="3">
    <source>
        <dbReference type="ARBA" id="ARBA00022475"/>
    </source>
</evidence>
<feature type="domain" description="Penicillin-binding protein transpeptidase" evidence="16">
    <location>
        <begin position="286"/>
        <end position="623"/>
    </location>
</feature>
<keyword evidence="3 14" id="KW-1003">Cell membrane</keyword>
<dbReference type="NCBIfam" id="TIGR03423">
    <property type="entry name" value="pbp2_mrdA"/>
    <property type="match status" value="1"/>
</dbReference>
<keyword evidence="8 14" id="KW-0378">Hydrolase</keyword>
<comment type="catalytic activity">
    <reaction evidence="14">
        <text>Preferential cleavage: (Ac)2-L-Lys-D-Ala-|-D-Ala. Also transpeptidation of peptidyl-alanyl moieties that are N-acyl substituents of D-alanine.</text>
        <dbReference type="EC" id="3.4.16.4"/>
    </reaction>
</comment>
<dbReference type="InterPro" id="IPR001460">
    <property type="entry name" value="PCN-bd_Tpept"/>
</dbReference>
<dbReference type="InterPro" id="IPR012338">
    <property type="entry name" value="Beta-lactam/transpept-like"/>
</dbReference>
<sequence>MKKERSQFRDHQAEVSLFKRRALAGFIGIIILSFVLIGNLYHLEVQDYSEYTARSNDNRIKIIPVAPNRGRIYDRNGVILAENIPVYSLEIIPEKVAHLTETLDSLKTLLGVTDDEIDSFMKDKKHTRPFMPVTLIDQMTEKQVAEFSVNEFHYPGVDVDAHLERYYPYGSALTHTLGYVAKINDRDIKSLKEQGIYSNYKATRTIGKLGVERYYEDLLHGQSGYEKVEVNNRGRIIRTLEYVPPISGKDIKLTIDLNLQLYANKLLTEDVKDPKTGKMVTKTRRGAIVVLNPQDDGILAMVSSPSYDPNLFVHGITSKEYSKLLNSPAHPLVNRTTLGVYPPGSTVKPQIAVAALATGVITPNTVRNNPGWWRIPNSKSRKFRDDVRWGHGNVDVYKAIEQSVDTFFYQVAYDMGIDRLSTWMNKFGYGEPTGIDIKEETSGNMPTRQWKLAHTKQPWYQGDTIPIGIGQGYWTATPMQIAKATSVVANSGVVHRPHLLYAILDGKKEDIVKFKDFPKVEPVPLKDWQIAQEGMHLVTTKGTARKEFKNLAYEAAGKTGTSQVYTMSDTQNYDANEVAEHLRDHALFTGFAPLHDPKVLVSVILEHGGWGRNAAPLARKIMDYVLVKPTLDPAAQKQLKSDETSTETPVDVSKTAEIKAN</sequence>
<keyword evidence="6 14" id="KW-0645">Protease</keyword>
<comment type="caution">
    <text evidence="18">The sequence shown here is derived from an EMBL/GenBank/DDBJ whole genome shotgun (WGS) entry which is preliminary data.</text>
</comment>
<dbReference type="GO" id="GO:0008360">
    <property type="term" value="P:regulation of cell shape"/>
    <property type="evidence" value="ECO:0007669"/>
    <property type="project" value="UniProtKB-KW"/>
</dbReference>
<keyword evidence="9 14" id="KW-0133">Cell shape</keyword>
<proteinExistence type="inferred from homology"/>
<dbReference type="SUPFAM" id="SSF56601">
    <property type="entry name" value="beta-lactamase/transpeptidase-like"/>
    <property type="match status" value="1"/>
</dbReference>
<keyword evidence="12 14" id="KW-0472">Membrane</keyword>
<dbReference type="RefSeq" id="WP_105062463.1">
    <property type="nucleotide sequence ID" value="NZ_MSCJ01000003.1"/>
</dbReference>
<evidence type="ECO:0000256" key="6">
    <source>
        <dbReference type="ARBA" id="ARBA00022670"/>
    </source>
</evidence>
<feature type="domain" description="Penicillin-binding protein dimerisation" evidence="17">
    <location>
        <begin position="65"/>
        <end position="240"/>
    </location>
</feature>
<dbReference type="GO" id="GO:0009252">
    <property type="term" value="P:peptidoglycan biosynthetic process"/>
    <property type="evidence" value="ECO:0007669"/>
    <property type="project" value="UniProtKB-UniRule"/>
</dbReference>
<evidence type="ECO:0000256" key="12">
    <source>
        <dbReference type="ARBA" id="ARBA00023136"/>
    </source>
</evidence>
<dbReference type="AlphaFoldDB" id="A0A2S7VKI6"/>
<evidence type="ECO:0000256" key="15">
    <source>
        <dbReference type="SAM" id="MobiDB-lite"/>
    </source>
</evidence>
<evidence type="ECO:0000256" key="5">
    <source>
        <dbReference type="ARBA" id="ARBA00022645"/>
    </source>
</evidence>
<dbReference type="PANTHER" id="PTHR30627:SF2">
    <property type="entry name" value="PEPTIDOGLYCAN D,D-TRANSPEPTIDASE MRDA"/>
    <property type="match status" value="1"/>
</dbReference>
<gene>
    <name evidence="14" type="primary">mrdA</name>
    <name evidence="18" type="ORF">BTO08_20850</name>
</gene>
<evidence type="ECO:0000256" key="2">
    <source>
        <dbReference type="ARBA" id="ARBA00004236"/>
    </source>
</evidence>
<reference evidence="18 19" key="1">
    <citation type="submission" date="2016-12" db="EMBL/GenBank/DDBJ databases">
        <title>Diversity of luminous bacteria.</title>
        <authorList>
            <person name="Yoshizawa S."/>
            <person name="Kogure K."/>
        </authorList>
    </citation>
    <scope>NUCLEOTIDE SEQUENCE [LARGE SCALE GENOMIC DNA]</scope>
    <source>
        <strain evidence="18 19">LC1-200</strain>
    </source>
</reference>
<comment type="function">
    <text evidence="14">Catalyzes cross-linking of the peptidoglycan cell wall.</text>
</comment>
<name>A0A2S7VKI6_PHOAN</name>
<evidence type="ECO:0000256" key="4">
    <source>
        <dbReference type="ARBA" id="ARBA00022519"/>
    </source>
</evidence>
<evidence type="ECO:0000256" key="8">
    <source>
        <dbReference type="ARBA" id="ARBA00022801"/>
    </source>
</evidence>
<dbReference type="FunFam" id="3.90.1310.10:FF:000001">
    <property type="entry name" value="Peptidoglycan D,D-transpeptidase MrdA"/>
    <property type="match status" value="1"/>
</dbReference>
<dbReference type="GO" id="GO:0008658">
    <property type="term" value="F:penicillin binding"/>
    <property type="evidence" value="ECO:0007669"/>
    <property type="project" value="UniProtKB-UniRule"/>
</dbReference>